<dbReference type="RefSeq" id="WP_176064232.1">
    <property type="nucleotide sequence ID" value="NZ_BJTG01000003.1"/>
</dbReference>
<feature type="signal peptide" evidence="1">
    <location>
        <begin position="1"/>
        <end position="22"/>
    </location>
</feature>
<proteinExistence type="predicted"/>
<evidence type="ECO:0000256" key="1">
    <source>
        <dbReference type="SAM" id="SignalP"/>
    </source>
</evidence>
<organism evidence="2 3">
    <name type="scientific">Anaeromyxobacter diazotrophicus</name>
    <dbReference type="NCBI Taxonomy" id="2590199"/>
    <lineage>
        <taxon>Bacteria</taxon>
        <taxon>Pseudomonadati</taxon>
        <taxon>Myxococcota</taxon>
        <taxon>Myxococcia</taxon>
        <taxon>Myxococcales</taxon>
        <taxon>Cystobacterineae</taxon>
        <taxon>Anaeromyxobacteraceae</taxon>
        <taxon>Anaeromyxobacter</taxon>
    </lineage>
</organism>
<accession>A0A7I9VK28</accession>
<sequence length="136" mass="14651">MTARLRLAPLLAGALLAAAACAQREGSPEAAYRAFVRAVADRDGDRAWALLSGDTQAWLDARAREAAAHAPGVVPPSGRDLLLGDAARASRRVAEVVVRRESRDRALLEVREEGGPAREVELVRERGWKVRLPPPS</sequence>
<feature type="chain" id="PRO_5029605757" description="Lipoprotein" evidence="1">
    <location>
        <begin position="23"/>
        <end position="136"/>
    </location>
</feature>
<name>A0A7I9VK28_9BACT</name>
<dbReference type="EMBL" id="BJTG01000003">
    <property type="protein sequence ID" value="GEJ56752.1"/>
    <property type="molecule type" value="Genomic_DNA"/>
</dbReference>
<dbReference type="Proteomes" id="UP000503640">
    <property type="component" value="Unassembled WGS sequence"/>
</dbReference>
<keyword evidence="3" id="KW-1185">Reference proteome</keyword>
<evidence type="ECO:0000313" key="3">
    <source>
        <dbReference type="Proteomes" id="UP000503640"/>
    </source>
</evidence>
<evidence type="ECO:0000313" key="2">
    <source>
        <dbReference type="EMBL" id="GEJ56752.1"/>
    </source>
</evidence>
<keyword evidence="1" id="KW-0732">Signal</keyword>
<dbReference type="AlphaFoldDB" id="A0A7I9VK28"/>
<reference evidence="3" key="1">
    <citation type="journal article" date="2020" name="Appl. Environ. Microbiol.">
        <title>Diazotrophic Anaeromyxobacter Isolates from Soils.</title>
        <authorList>
            <person name="Masuda Y."/>
            <person name="Yamanaka H."/>
            <person name="Xu Z.X."/>
            <person name="Shiratori Y."/>
            <person name="Aono T."/>
            <person name="Amachi S."/>
            <person name="Senoo K."/>
            <person name="Itoh H."/>
        </authorList>
    </citation>
    <scope>NUCLEOTIDE SEQUENCE [LARGE SCALE GENOMIC DNA]</scope>
    <source>
        <strain evidence="3">R267</strain>
    </source>
</reference>
<evidence type="ECO:0008006" key="4">
    <source>
        <dbReference type="Google" id="ProtNLM"/>
    </source>
</evidence>
<protein>
    <recommendedName>
        <fullName evidence="4">Lipoprotein</fullName>
    </recommendedName>
</protein>
<comment type="caution">
    <text evidence="2">The sequence shown here is derived from an EMBL/GenBank/DDBJ whole genome shotgun (WGS) entry which is preliminary data.</text>
</comment>
<dbReference type="PROSITE" id="PS51257">
    <property type="entry name" value="PROKAR_LIPOPROTEIN"/>
    <property type="match status" value="1"/>
</dbReference>
<gene>
    <name evidence="2" type="ORF">AMYX_14930</name>
</gene>